<dbReference type="GO" id="GO:0000139">
    <property type="term" value="C:Golgi membrane"/>
    <property type="evidence" value="ECO:0007669"/>
    <property type="project" value="UniProtKB-SubCell"/>
</dbReference>
<evidence type="ECO:0000256" key="3">
    <source>
        <dbReference type="ARBA" id="ARBA00022692"/>
    </source>
</evidence>
<keyword evidence="4" id="KW-0732">Signal</keyword>
<dbReference type="InterPro" id="IPR007217">
    <property type="entry name" value="Per1-like"/>
</dbReference>
<feature type="transmembrane region" description="Helical" evidence="7">
    <location>
        <begin position="40"/>
        <end position="57"/>
    </location>
</feature>
<evidence type="ECO:0000256" key="4">
    <source>
        <dbReference type="ARBA" id="ARBA00022729"/>
    </source>
</evidence>
<keyword evidence="3 7" id="KW-0812">Transmembrane</keyword>
<keyword evidence="5 7" id="KW-1133">Transmembrane helix</keyword>
<comment type="function">
    <text evidence="7">Involved in the lipid remodeling steps of GPI-anchor maturation.</text>
</comment>
<comment type="similarity">
    <text evidence="7">Belongs to the PGAP3 family.</text>
</comment>
<evidence type="ECO:0000313" key="9">
    <source>
        <dbReference type="Proteomes" id="UP000195402"/>
    </source>
</evidence>
<dbReference type="Proteomes" id="UP000195402">
    <property type="component" value="Unassembled WGS sequence"/>
</dbReference>
<dbReference type="GO" id="GO:0005789">
    <property type="term" value="C:endoplasmic reticulum membrane"/>
    <property type="evidence" value="ECO:0007669"/>
    <property type="project" value="TreeGrafter"/>
</dbReference>
<dbReference type="Pfam" id="PF04080">
    <property type="entry name" value="Per1"/>
    <property type="match status" value="1"/>
</dbReference>
<organism evidence="8 9">
    <name type="scientific">Macleaya cordata</name>
    <name type="common">Five-seeded plume-poppy</name>
    <name type="synonym">Bocconia cordata</name>
    <dbReference type="NCBI Taxonomy" id="56857"/>
    <lineage>
        <taxon>Eukaryota</taxon>
        <taxon>Viridiplantae</taxon>
        <taxon>Streptophyta</taxon>
        <taxon>Embryophyta</taxon>
        <taxon>Tracheophyta</taxon>
        <taxon>Spermatophyta</taxon>
        <taxon>Magnoliopsida</taxon>
        <taxon>Ranunculales</taxon>
        <taxon>Papaveraceae</taxon>
        <taxon>Papaveroideae</taxon>
        <taxon>Macleaya</taxon>
    </lineage>
</organism>
<dbReference type="STRING" id="56857.A0A200R602"/>
<name>A0A200R602_MACCD</name>
<protein>
    <recommendedName>
        <fullName evidence="7">Post-GPI attachment to proteins factor 3</fullName>
    </recommendedName>
</protein>
<comment type="subcellular location">
    <subcellularLocation>
        <location evidence="1">Endomembrane system</location>
        <topology evidence="1">Multi-pass membrane protein</topology>
    </subcellularLocation>
    <subcellularLocation>
        <location evidence="7">Golgi apparatus membrane</location>
        <topology evidence="7">Multi-pass membrane protein</topology>
    </subcellularLocation>
</comment>
<dbReference type="OrthoDB" id="1924347at2759"/>
<evidence type="ECO:0000256" key="1">
    <source>
        <dbReference type="ARBA" id="ARBA00004127"/>
    </source>
</evidence>
<dbReference type="EMBL" id="MVGT01000437">
    <property type="protein sequence ID" value="OVA18118.1"/>
    <property type="molecule type" value="Genomic_DNA"/>
</dbReference>
<dbReference type="PANTHER" id="PTHR13148:SF0">
    <property type="entry name" value="POST-GPI ATTACHMENT TO PROTEINS FACTOR 3"/>
    <property type="match status" value="1"/>
</dbReference>
<dbReference type="GO" id="GO:0006506">
    <property type="term" value="P:GPI anchor biosynthetic process"/>
    <property type="evidence" value="ECO:0007669"/>
    <property type="project" value="UniProtKB-KW"/>
</dbReference>
<accession>A0A200R602</accession>
<keyword evidence="7" id="KW-0333">Golgi apparatus</keyword>
<feature type="transmembrane region" description="Helical" evidence="7">
    <location>
        <begin position="10"/>
        <end position="28"/>
    </location>
</feature>
<reference evidence="8 9" key="1">
    <citation type="journal article" date="2017" name="Mol. Plant">
        <title>The Genome of Medicinal Plant Macleaya cordata Provides New Insights into Benzylisoquinoline Alkaloids Metabolism.</title>
        <authorList>
            <person name="Liu X."/>
            <person name="Liu Y."/>
            <person name="Huang P."/>
            <person name="Ma Y."/>
            <person name="Qing Z."/>
            <person name="Tang Q."/>
            <person name="Cao H."/>
            <person name="Cheng P."/>
            <person name="Zheng Y."/>
            <person name="Yuan Z."/>
            <person name="Zhou Y."/>
            <person name="Liu J."/>
            <person name="Tang Z."/>
            <person name="Zhuo Y."/>
            <person name="Zhang Y."/>
            <person name="Yu L."/>
            <person name="Huang J."/>
            <person name="Yang P."/>
            <person name="Peng Q."/>
            <person name="Zhang J."/>
            <person name="Jiang W."/>
            <person name="Zhang Z."/>
            <person name="Lin K."/>
            <person name="Ro D.K."/>
            <person name="Chen X."/>
            <person name="Xiong X."/>
            <person name="Shang Y."/>
            <person name="Huang S."/>
            <person name="Zeng J."/>
        </authorList>
    </citation>
    <scope>NUCLEOTIDE SEQUENCE [LARGE SCALE GENOMIC DNA]</scope>
    <source>
        <strain evidence="9">cv. BLH2017</strain>
        <tissue evidence="8">Root</tissue>
    </source>
</reference>
<evidence type="ECO:0000256" key="7">
    <source>
        <dbReference type="RuleBase" id="RU365066"/>
    </source>
</evidence>
<gene>
    <name evidence="8" type="ORF">BVC80_1835g531</name>
</gene>
<keyword evidence="6 7" id="KW-0472">Membrane</keyword>
<dbReference type="GO" id="GO:0016788">
    <property type="term" value="F:hydrolase activity, acting on ester bonds"/>
    <property type="evidence" value="ECO:0007669"/>
    <property type="project" value="TreeGrafter"/>
</dbReference>
<dbReference type="AlphaFoldDB" id="A0A200R602"/>
<evidence type="ECO:0000256" key="5">
    <source>
        <dbReference type="ARBA" id="ARBA00022989"/>
    </source>
</evidence>
<evidence type="ECO:0000256" key="2">
    <source>
        <dbReference type="ARBA" id="ARBA00022502"/>
    </source>
</evidence>
<comment type="caution">
    <text evidence="7">Lacks conserved residue(s) required for the propagation of feature annotation.</text>
</comment>
<evidence type="ECO:0000256" key="6">
    <source>
        <dbReference type="ARBA" id="ARBA00023136"/>
    </source>
</evidence>
<proteinExistence type="inferred from homology"/>
<sequence length="70" mass="7953">MGSIPSVRKLWVVIVGSVLAMLLELYSNLCPSEGLIDAHALWHVASITLSYLSWRFFKEDAKFRITNKTE</sequence>
<keyword evidence="9" id="KW-1185">Reference proteome</keyword>
<dbReference type="InParanoid" id="A0A200R602"/>
<comment type="caution">
    <text evidence="8">The sequence shown here is derived from an EMBL/GenBank/DDBJ whole genome shotgun (WGS) entry which is preliminary data.</text>
</comment>
<keyword evidence="2 7" id="KW-0337">GPI-anchor biosynthesis</keyword>
<evidence type="ECO:0000313" key="8">
    <source>
        <dbReference type="EMBL" id="OVA18118.1"/>
    </source>
</evidence>
<dbReference type="PANTHER" id="PTHR13148">
    <property type="entry name" value="PER1-RELATED"/>
    <property type="match status" value="1"/>
</dbReference>